<protein>
    <recommendedName>
        <fullName evidence="3">AhpC/TSA family protein</fullName>
    </recommendedName>
</protein>
<sequence length="67" mass="7544">MKKIISFMLIFIIGISVVGCGAKKEKVSLEDLKVMPKFDLKDVNDKKVNNEIFKGNKLTMINIWATG</sequence>
<evidence type="ECO:0008006" key="3">
    <source>
        <dbReference type="Google" id="ProtNLM"/>
    </source>
</evidence>
<dbReference type="RefSeq" id="WP_072966187.1">
    <property type="nucleotide sequence ID" value="NZ_FRAJ01000006.1"/>
</dbReference>
<accession>A0A1M6NJP5</accession>
<dbReference type="STRING" id="1121266.SAMN02745883_00911"/>
<name>A0A1M6NJP5_9FIRM</name>
<proteinExistence type="predicted"/>
<dbReference type="Proteomes" id="UP000184082">
    <property type="component" value="Unassembled WGS sequence"/>
</dbReference>
<reference evidence="1 2" key="1">
    <citation type="submission" date="2016-11" db="EMBL/GenBank/DDBJ databases">
        <authorList>
            <person name="Jaros S."/>
            <person name="Januszkiewicz K."/>
            <person name="Wedrychowicz H."/>
        </authorList>
    </citation>
    <scope>NUCLEOTIDE SEQUENCE [LARGE SCALE GENOMIC DNA]</scope>
    <source>
        <strain evidence="1 2">DSM 14501</strain>
    </source>
</reference>
<dbReference type="EMBL" id="FRAJ01000006">
    <property type="protein sequence ID" value="SHJ95917.1"/>
    <property type="molecule type" value="Genomic_DNA"/>
</dbReference>
<gene>
    <name evidence="1" type="ORF">SAMN02745883_00911</name>
</gene>
<organism evidence="1 2">
    <name type="scientific">Caminicella sporogenes DSM 14501</name>
    <dbReference type="NCBI Taxonomy" id="1121266"/>
    <lineage>
        <taxon>Bacteria</taxon>
        <taxon>Bacillati</taxon>
        <taxon>Bacillota</taxon>
        <taxon>Clostridia</taxon>
        <taxon>Peptostreptococcales</taxon>
        <taxon>Caminicellaceae</taxon>
        <taxon>Caminicella</taxon>
    </lineage>
</organism>
<dbReference type="PROSITE" id="PS51257">
    <property type="entry name" value="PROKAR_LIPOPROTEIN"/>
    <property type="match status" value="1"/>
</dbReference>
<evidence type="ECO:0000313" key="2">
    <source>
        <dbReference type="Proteomes" id="UP000184082"/>
    </source>
</evidence>
<keyword evidence="2" id="KW-1185">Reference proteome</keyword>
<dbReference type="AlphaFoldDB" id="A0A1M6NJP5"/>
<evidence type="ECO:0000313" key="1">
    <source>
        <dbReference type="EMBL" id="SHJ95917.1"/>
    </source>
</evidence>